<dbReference type="Proteomes" id="UP000029444">
    <property type="component" value="Unassembled WGS sequence"/>
</dbReference>
<protein>
    <recommendedName>
        <fullName evidence="1">Bacterial repeat domain-containing protein</fullName>
    </recommendedName>
</protein>
<feature type="domain" description="Bacterial repeat" evidence="1">
    <location>
        <begin position="467"/>
        <end position="531"/>
    </location>
</feature>
<comment type="caution">
    <text evidence="2">The sequence shown here is derived from an EMBL/GenBank/DDBJ whole genome shotgun (WGS) entry which is preliminary data.</text>
</comment>
<dbReference type="InterPro" id="IPR044060">
    <property type="entry name" value="Bacterial_rp_domain"/>
</dbReference>
<accession>A0A095URA5</accession>
<evidence type="ECO:0000259" key="1">
    <source>
        <dbReference type="Pfam" id="PF18998"/>
    </source>
</evidence>
<proteinExistence type="predicted"/>
<dbReference type="PATRIC" id="fig|1177154.3.peg.1980"/>
<keyword evidence="3" id="KW-1185">Reference proteome</keyword>
<dbReference type="STRING" id="1177154.Y5S_01948"/>
<sequence length="554" mass="55822">MTTVPSTSGDDSAAKQYAAVLGGLSNQAHTISSGTDEFDTVMALIEDASDGVVDGKKNGGDITIGDNAGTLPATSGSDLVDAINAYASENEALGVTSYSLSAVAGDNGSVSPASVSVLGGASANFSITPAEGYSIDEVTGCSGELDGTTFTTDAIQATCSLSVSFAINEYEVTTAMVTGGGLLPGSAFVDHGDSTQFEVSVDEGYDLVGVEGCGGDLEGTTYTTGVITAACTITPTFAPKQYAVTTSVVGDGSFDPDSLTVGHNQNGLLTLTPAMGFMVDSVAGDTCEVVPTGQNGGYTVGPVTEACHVEAVLSLMSYTVTTQVTGNGVISQSSATVEHGTATVFGLTPDEGHQIGTVGGTCGGSLDGSNYVTAAITGDCTVAVTFEAIEYQVTTIADNGSFTPANPMVDHGQTQQFTVTADEGYELTGVSGCGGTLDGNTFTTGTITAACSVTATFAQKTYTITASVDGENGMIVGSNLEGVLHGDIRVLTVTPNEGYVVNTISGCGGDLIDDTYTTGAITADCSISVSFVEDGTGPTAAVWDNFNWDQANWQ</sequence>
<feature type="domain" description="Bacterial repeat" evidence="1">
    <location>
        <begin position="98"/>
        <end position="151"/>
    </location>
</feature>
<feature type="domain" description="Bacterial repeat" evidence="1">
    <location>
        <begin position="391"/>
        <end position="460"/>
    </location>
</feature>
<dbReference type="EMBL" id="ARXV01000006">
    <property type="protein sequence ID" value="KGD65040.1"/>
    <property type="molecule type" value="Genomic_DNA"/>
</dbReference>
<dbReference type="Pfam" id="PF18998">
    <property type="entry name" value="Flg_new_2"/>
    <property type="match status" value="4"/>
</dbReference>
<feature type="domain" description="Bacterial repeat" evidence="1">
    <location>
        <begin position="318"/>
        <end position="389"/>
    </location>
</feature>
<evidence type="ECO:0000313" key="2">
    <source>
        <dbReference type="EMBL" id="KGD65040.1"/>
    </source>
</evidence>
<dbReference type="eggNOG" id="COG4447">
    <property type="taxonomic scope" value="Bacteria"/>
</dbReference>
<gene>
    <name evidence="2" type="ORF">Y5S_01948</name>
</gene>
<organism evidence="2 3">
    <name type="scientific">Alcanivorax nanhaiticus</name>
    <dbReference type="NCBI Taxonomy" id="1177154"/>
    <lineage>
        <taxon>Bacteria</taxon>
        <taxon>Pseudomonadati</taxon>
        <taxon>Pseudomonadota</taxon>
        <taxon>Gammaproteobacteria</taxon>
        <taxon>Oceanospirillales</taxon>
        <taxon>Alcanivoracaceae</taxon>
        <taxon>Alcanivorax</taxon>
    </lineage>
</organism>
<evidence type="ECO:0000313" key="3">
    <source>
        <dbReference type="Proteomes" id="UP000029444"/>
    </source>
</evidence>
<reference evidence="2 3" key="1">
    <citation type="submission" date="2012-09" db="EMBL/GenBank/DDBJ databases">
        <title>Genome Sequence of alkane-degrading Bacterium Alcanivorax sp. 19-m-6.</title>
        <authorList>
            <person name="Lai Q."/>
            <person name="Shao Z."/>
        </authorList>
    </citation>
    <scope>NUCLEOTIDE SEQUENCE [LARGE SCALE GENOMIC DNA]</scope>
    <source>
        <strain evidence="2 3">19-m-6</strain>
    </source>
</reference>
<name>A0A095URA5_9GAMM</name>
<dbReference type="AlphaFoldDB" id="A0A095URA5"/>